<dbReference type="InterPro" id="IPR010530">
    <property type="entry name" value="B12D"/>
</dbReference>
<keyword evidence="1" id="KW-1133">Transmembrane helix</keyword>
<dbReference type="Pfam" id="PF06522">
    <property type="entry name" value="B12D"/>
    <property type="match status" value="1"/>
</dbReference>
<dbReference type="PANTHER" id="PTHR14256">
    <property type="entry name" value="NADH-UBIQUINONE OXIDOREDUCTASE MLRQ SUBUNIT"/>
    <property type="match status" value="1"/>
</dbReference>
<gene>
    <name evidence="2" type="primary">ndufa4_1</name>
    <name evidence="2" type="ORF">g.2131</name>
</gene>
<organism evidence="2">
    <name type="scientific">Anthurium amnicola</name>
    <dbReference type="NCBI Taxonomy" id="1678845"/>
    <lineage>
        <taxon>Eukaryota</taxon>
        <taxon>Viridiplantae</taxon>
        <taxon>Streptophyta</taxon>
        <taxon>Embryophyta</taxon>
        <taxon>Tracheophyta</taxon>
        <taxon>Spermatophyta</taxon>
        <taxon>Magnoliopsida</taxon>
        <taxon>Liliopsida</taxon>
        <taxon>Araceae</taxon>
        <taxon>Pothoideae</taxon>
        <taxon>Potheae</taxon>
        <taxon>Anthurium</taxon>
    </lineage>
</organism>
<reference evidence="2" key="1">
    <citation type="submission" date="2015-07" db="EMBL/GenBank/DDBJ databases">
        <title>Transcriptome Assembly of Anthurium amnicola.</title>
        <authorList>
            <person name="Suzuki J."/>
        </authorList>
    </citation>
    <scope>NUCLEOTIDE SEQUENCE</scope>
</reference>
<dbReference type="EMBL" id="GDJX01004633">
    <property type="protein sequence ID" value="JAT63303.1"/>
    <property type="molecule type" value="Transcribed_RNA"/>
</dbReference>
<name>A0A1D1Z8T0_9ARAE</name>
<proteinExistence type="predicted"/>
<keyword evidence="2" id="KW-0830">Ubiquinone</keyword>
<keyword evidence="1" id="KW-0812">Transmembrane</keyword>
<accession>A0A1D1Z8T0</accession>
<evidence type="ECO:0000313" key="2">
    <source>
        <dbReference type="EMBL" id="JAT63303.1"/>
    </source>
</evidence>
<evidence type="ECO:0000256" key="1">
    <source>
        <dbReference type="SAM" id="Phobius"/>
    </source>
</evidence>
<dbReference type="AlphaFoldDB" id="A0A1D1Z8T0"/>
<sequence>SPSSVALVSSEVFAGYGFSSRKTITSSKMPKFPGTSLASLKQRKELIPVWLCIGVGAIISVGYTLRLATKNPDVTWNRHSNPEPWQEYEKKNYKIINPIDRKIGTDAPKF</sequence>
<feature type="non-terminal residue" evidence="2">
    <location>
        <position position="1"/>
    </location>
</feature>
<protein>
    <submittedName>
        <fullName evidence="2">NADH dehydrogenase [ubiquinone] 1 alpha subcomplex subunit 4</fullName>
    </submittedName>
</protein>
<feature type="transmembrane region" description="Helical" evidence="1">
    <location>
        <begin position="47"/>
        <end position="68"/>
    </location>
</feature>
<dbReference type="PANTHER" id="PTHR14256:SF1">
    <property type="entry name" value="GEO09626P1"/>
    <property type="match status" value="1"/>
</dbReference>
<keyword evidence="1" id="KW-0472">Membrane</keyword>